<organism evidence="2 3">
    <name type="scientific">Liparis tanakae</name>
    <name type="common">Tanaka's snailfish</name>
    <dbReference type="NCBI Taxonomy" id="230148"/>
    <lineage>
        <taxon>Eukaryota</taxon>
        <taxon>Metazoa</taxon>
        <taxon>Chordata</taxon>
        <taxon>Craniata</taxon>
        <taxon>Vertebrata</taxon>
        <taxon>Euteleostomi</taxon>
        <taxon>Actinopterygii</taxon>
        <taxon>Neopterygii</taxon>
        <taxon>Teleostei</taxon>
        <taxon>Neoteleostei</taxon>
        <taxon>Acanthomorphata</taxon>
        <taxon>Eupercaria</taxon>
        <taxon>Perciformes</taxon>
        <taxon>Cottioidei</taxon>
        <taxon>Cottales</taxon>
        <taxon>Liparidae</taxon>
        <taxon>Liparis</taxon>
    </lineage>
</organism>
<dbReference type="EMBL" id="SRLO01000132">
    <property type="protein sequence ID" value="TNN72849.1"/>
    <property type="molecule type" value="Genomic_DNA"/>
</dbReference>
<protein>
    <submittedName>
        <fullName evidence="2">Uncharacterized protein</fullName>
    </submittedName>
</protein>
<name>A0A4Z2I455_9TELE</name>
<evidence type="ECO:0000313" key="3">
    <source>
        <dbReference type="Proteomes" id="UP000314294"/>
    </source>
</evidence>
<dbReference type="AlphaFoldDB" id="A0A4Z2I455"/>
<reference evidence="2 3" key="1">
    <citation type="submission" date="2019-03" db="EMBL/GenBank/DDBJ databases">
        <title>First draft genome of Liparis tanakae, snailfish: a comprehensive survey of snailfish specific genes.</title>
        <authorList>
            <person name="Kim W."/>
            <person name="Song I."/>
            <person name="Jeong J.-H."/>
            <person name="Kim D."/>
            <person name="Kim S."/>
            <person name="Ryu S."/>
            <person name="Song J.Y."/>
            <person name="Lee S.K."/>
        </authorList>
    </citation>
    <scope>NUCLEOTIDE SEQUENCE [LARGE SCALE GENOMIC DNA]</scope>
    <source>
        <tissue evidence="2">Muscle</tissue>
    </source>
</reference>
<comment type="caution">
    <text evidence="2">The sequence shown here is derived from an EMBL/GenBank/DDBJ whole genome shotgun (WGS) entry which is preliminary data.</text>
</comment>
<proteinExistence type="predicted"/>
<feature type="region of interest" description="Disordered" evidence="1">
    <location>
        <begin position="57"/>
        <end position="82"/>
    </location>
</feature>
<dbReference type="Proteomes" id="UP000314294">
    <property type="component" value="Unassembled WGS sequence"/>
</dbReference>
<feature type="compositionally biased region" description="Basic and acidic residues" evidence="1">
    <location>
        <begin position="59"/>
        <end position="71"/>
    </location>
</feature>
<evidence type="ECO:0000256" key="1">
    <source>
        <dbReference type="SAM" id="MobiDB-lite"/>
    </source>
</evidence>
<keyword evidence="3" id="KW-1185">Reference proteome</keyword>
<sequence>MIFLKDFLGPGSFRAVKGPFVHVQAAERCTFCASLPMHPATVHHDCGFEARIPNNRLRNPREEELQEKAPEPARPPSYWKLRDGEKIPRSLVAPRNLLPGVCR</sequence>
<evidence type="ECO:0000313" key="2">
    <source>
        <dbReference type="EMBL" id="TNN72849.1"/>
    </source>
</evidence>
<gene>
    <name evidence="2" type="ORF">EYF80_016960</name>
</gene>
<accession>A0A4Z2I455</accession>